<gene>
    <name evidence="1" type="ORF">Acr_14g0003380</name>
</gene>
<protein>
    <submittedName>
        <fullName evidence="1">Uncharacterized protein</fullName>
    </submittedName>
</protein>
<proteinExistence type="predicted"/>
<accession>A0A7J0FPQ2</accession>
<reference evidence="1 2" key="1">
    <citation type="submission" date="2019-07" db="EMBL/GenBank/DDBJ databases">
        <title>De Novo Assembly of kiwifruit Actinidia rufa.</title>
        <authorList>
            <person name="Sugita-Konishi S."/>
            <person name="Sato K."/>
            <person name="Mori E."/>
            <person name="Abe Y."/>
            <person name="Kisaki G."/>
            <person name="Hamano K."/>
            <person name="Suezawa K."/>
            <person name="Otani M."/>
            <person name="Fukuda T."/>
            <person name="Manabe T."/>
            <person name="Gomi K."/>
            <person name="Tabuchi M."/>
            <person name="Akimitsu K."/>
            <person name="Kataoka I."/>
        </authorList>
    </citation>
    <scope>NUCLEOTIDE SEQUENCE [LARGE SCALE GENOMIC DNA]</scope>
    <source>
        <strain evidence="2">cv. Fuchu</strain>
    </source>
</reference>
<name>A0A7J0FPQ2_9ERIC</name>
<evidence type="ECO:0000313" key="2">
    <source>
        <dbReference type="Proteomes" id="UP000585474"/>
    </source>
</evidence>
<dbReference type="AlphaFoldDB" id="A0A7J0FPQ2"/>
<sequence>MLSSSRRCFRIDSRRAKSEFEIVFSYIFRIRSEDDNEVILKPSSLLSVFVTVRSEFILYISMEEARVRVSNT</sequence>
<comment type="caution">
    <text evidence="1">The sequence shown here is derived from an EMBL/GenBank/DDBJ whole genome shotgun (WGS) entry which is preliminary data.</text>
</comment>
<dbReference type="Proteomes" id="UP000585474">
    <property type="component" value="Unassembled WGS sequence"/>
</dbReference>
<evidence type="ECO:0000313" key="1">
    <source>
        <dbReference type="EMBL" id="GFZ00703.1"/>
    </source>
</evidence>
<organism evidence="1 2">
    <name type="scientific">Actinidia rufa</name>
    <dbReference type="NCBI Taxonomy" id="165716"/>
    <lineage>
        <taxon>Eukaryota</taxon>
        <taxon>Viridiplantae</taxon>
        <taxon>Streptophyta</taxon>
        <taxon>Embryophyta</taxon>
        <taxon>Tracheophyta</taxon>
        <taxon>Spermatophyta</taxon>
        <taxon>Magnoliopsida</taxon>
        <taxon>eudicotyledons</taxon>
        <taxon>Gunneridae</taxon>
        <taxon>Pentapetalae</taxon>
        <taxon>asterids</taxon>
        <taxon>Ericales</taxon>
        <taxon>Actinidiaceae</taxon>
        <taxon>Actinidia</taxon>
    </lineage>
</organism>
<keyword evidence="2" id="KW-1185">Reference proteome</keyword>
<dbReference type="EMBL" id="BJWL01000014">
    <property type="protein sequence ID" value="GFZ00703.1"/>
    <property type="molecule type" value="Genomic_DNA"/>
</dbReference>